<organism evidence="1 2">
    <name type="scientific">Eretmocerus hayati</name>
    <dbReference type="NCBI Taxonomy" id="131215"/>
    <lineage>
        <taxon>Eukaryota</taxon>
        <taxon>Metazoa</taxon>
        <taxon>Ecdysozoa</taxon>
        <taxon>Arthropoda</taxon>
        <taxon>Hexapoda</taxon>
        <taxon>Insecta</taxon>
        <taxon>Pterygota</taxon>
        <taxon>Neoptera</taxon>
        <taxon>Endopterygota</taxon>
        <taxon>Hymenoptera</taxon>
        <taxon>Apocrita</taxon>
        <taxon>Proctotrupomorpha</taxon>
        <taxon>Chalcidoidea</taxon>
        <taxon>Aphelinidae</taxon>
        <taxon>Aphelininae</taxon>
        <taxon>Eretmocerus</taxon>
    </lineage>
</organism>
<name>A0ACC2PJG9_9HYME</name>
<keyword evidence="2" id="KW-1185">Reference proteome</keyword>
<evidence type="ECO:0000313" key="1">
    <source>
        <dbReference type="EMBL" id="KAJ8683570.1"/>
    </source>
</evidence>
<dbReference type="EMBL" id="CM056741">
    <property type="protein sequence ID" value="KAJ8683570.1"/>
    <property type="molecule type" value="Genomic_DNA"/>
</dbReference>
<gene>
    <name evidence="1" type="ORF">QAD02_019362</name>
</gene>
<accession>A0ACC2PJG9</accession>
<proteinExistence type="predicted"/>
<sequence length="571" mass="64621">MLNSDFQTNQMGPKHSVLELGEPMSCENPQLICSNFHNGDRKARGLLQLAVAADDESLIKNLLRLESSSNDMRLNGLNPLQMAIKFGSENTLQMLLDHGFEVDIKDMNGRTLLHLIACLNYRDNSLMTRMAKSILKKADNVKILLNQYAHSGDTALHYAVIFDNDELVKLFLMYGANIHTKNTNEKTSLFLATEFNRVKILKSLLLYGARVNDRMSNGQTSLHIAIKNRAIKCIELLLNHGTEVNAKDVYGETPLHLTVRLNYLDEKTMISVVRLLLNKGANVDAHTSSGETAFQCAIANGNEKLVNLFLEFGANVNVRNLDGKSPLHFAIQYSNQTIVNLLLDKGAAIDELTNDGKRALHVAVAVEDENMVRILLDREADVNAIDKSGKTPLSLAFEVAHMRSIYNPWNGFWPNPIEARCDNNIFRLLIKYIARLTNVCEENLRMISCDEKLKEFYEDCLKELTVMRECKLCDNVSLYRVLTGHIDLLVNYARNENLVTIFEVDLCAHMFPIYYQILKDRFCKAESKRRLLDLALINFSSLIRPFTMPNLALNKIFSFLSTEDLVNVITA</sequence>
<protein>
    <submittedName>
        <fullName evidence="1">Uncharacterized protein</fullName>
    </submittedName>
</protein>
<dbReference type="Proteomes" id="UP001239111">
    <property type="component" value="Chromosome 1"/>
</dbReference>
<evidence type="ECO:0000313" key="2">
    <source>
        <dbReference type="Proteomes" id="UP001239111"/>
    </source>
</evidence>
<comment type="caution">
    <text evidence="1">The sequence shown here is derived from an EMBL/GenBank/DDBJ whole genome shotgun (WGS) entry which is preliminary data.</text>
</comment>
<reference evidence="1" key="1">
    <citation type="submission" date="2023-04" db="EMBL/GenBank/DDBJ databases">
        <title>A chromosome-level genome assembly of the parasitoid wasp Eretmocerus hayati.</title>
        <authorList>
            <person name="Zhong Y."/>
            <person name="Liu S."/>
            <person name="Liu Y."/>
        </authorList>
    </citation>
    <scope>NUCLEOTIDE SEQUENCE</scope>
    <source>
        <strain evidence="1">ZJU_SS_LIU_2023</strain>
    </source>
</reference>